<keyword evidence="4" id="KW-1185">Reference proteome</keyword>
<dbReference type="CTD" id="8239893"/>
<evidence type="ECO:0000256" key="1">
    <source>
        <dbReference type="SAM" id="MobiDB-lite"/>
    </source>
</evidence>
<evidence type="ECO:0000313" key="2">
    <source>
        <dbReference type="EMBL" id="EEB20494.1"/>
    </source>
</evidence>
<sequence length="365" mass="40872">MFLHLSGYLNRGSSRSPNSIIAKEESPKEYQLTRDEFEFTKEYLNKDFKKYDHLESDIRDIYKKLDYEDYERHSKKKKDGYDVSGVAKLSKIEIERLRKSLFNESDNGDNNYYGDNINVKTTLVVGGSSPSPSSSSLSSSGSKKTTDLRDYELQKPDYIIKNSEFLQKSNELLSKIITKERNYKKPEGSVVIGGGGGGSGSGSGVGGINGSGGVGSGSIRDIDNRLISDYNRIKILKDSTSSSSSSSGGSNGLRSKDELSLQNYCGSIRLRTGSLSRSYDDKDSDKLKYDIDNVRLDKHHSHHHHHHHQQHQHHHHHHHRQNDKNYSTSEDESIDRTTGIEKNVDGISGYTKGIAYLLAGYNNQG</sequence>
<dbReference type="HOGENOM" id="CLU_759322_0_0_1"/>
<evidence type="ECO:0000313" key="3">
    <source>
        <dbReference type="EnsemblMetazoa" id="PHUM617520-PA"/>
    </source>
</evidence>
<feature type="compositionally biased region" description="Gly residues" evidence="1">
    <location>
        <begin position="191"/>
        <end position="216"/>
    </location>
</feature>
<dbReference type="GeneID" id="8239893"/>
<dbReference type="RefSeq" id="XP_002433232.1">
    <property type="nucleotide sequence ID" value="XM_002433187.1"/>
</dbReference>
<dbReference type="EMBL" id="AAZO01007553">
    <property type="status" value="NOT_ANNOTATED_CDS"/>
    <property type="molecule type" value="Genomic_DNA"/>
</dbReference>
<protein>
    <submittedName>
        <fullName evidence="2 3">Uncharacterized protein</fullName>
    </submittedName>
</protein>
<feature type="region of interest" description="Disordered" evidence="1">
    <location>
        <begin position="124"/>
        <end position="147"/>
    </location>
</feature>
<dbReference type="AlphaFoldDB" id="E0W4D8"/>
<organism>
    <name type="scientific">Pediculus humanus subsp. corporis</name>
    <name type="common">Body louse</name>
    <dbReference type="NCBI Taxonomy" id="121224"/>
    <lineage>
        <taxon>Eukaryota</taxon>
        <taxon>Metazoa</taxon>
        <taxon>Ecdysozoa</taxon>
        <taxon>Arthropoda</taxon>
        <taxon>Hexapoda</taxon>
        <taxon>Insecta</taxon>
        <taxon>Pterygota</taxon>
        <taxon>Neoptera</taxon>
        <taxon>Paraneoptera</taxon>
        <taxon>Psocodea</taxon>
        <taxon>Troctomorpha</taxon>
        <taxon>Phthiraptera</taxon>
        <taxon>Anoplura</taxon>
        <taxon>Pediculidae</taxon>
        <taxon>Pediculus</taxon>
    </lineage>
</organism>
<dbReference type="InParanoid" id="E0W4D8"/>
<reference evidence="2" key="1">
    <citation type="submission" date="2007-04" db="EMBL/GenBank/DDBJ databases">
        <title>Annotation of Pediculus humanus corporis strain USDA.</title>
        <authorList>
            <person name="Kirkness E."/>
            <person name="Hannick L."/>
            <person name="Hass B."/>
            <person name="Bruggner R."/>
            <person name="Lawson D."/>
            <person name="Bidwell S."/>
            <person name="Joardar V."/>
            <person name="Caler E."/>
            <person name="Walenz B."/>
            <person name="Inman J."/>
            <person name="Schobel S."/>
            <person name="Galinsky K."/>
            <person name="Amedeo P."/>
            <person name="Strausberg R."/>
        </authorList>
    </citation>
    <scope>NUCLEOTIDE SEQUENCE</scope>
    <source>
        <strain evidence="2">USDA</strain>
    </source>
</reference>
<feature type="region of interest" description="Disordered" evidence="1">
    <location>
        <begin position="188"/>
        <end position="220"/>
    </location>
</feature>
<proteinExistence type="predicted"/>
<feature type="compositionally biased region" description="Low complexity" evidence="1">
    <location>
        <begin position="124"/>
        <end position="142"/>
    </location>
</feature>
<feature type="region of interest" description="Disordered" evidence="1">
    <location>
        <begin position="299"/>
        <end position="335"/>
    </location>
</feature>
<accession>E0W4D8</accession>
<evidence type="ECO:0000313" key="4">
    <source>
        <dbReference type="Proteomes" id="UP000009046"/>
    </source>
</evidence>
<dbReference type="Proteomes" id="UP000009046">
    <property type="component" value="Unassembled WGS sequence"/>
</dbReference>
<dbReference type="KEGG" id="phu:Phum_PHUM617520"/>
<dbReference type="EMBL" id="DS235886">
    <property type="protein sequence ID" value="EEB20494.1"/>
    <property type="molecule type" value="Genomic_DNA"/>
</dbReference>
<gene>
    <name evidence="3" type="primary">8239893</name>
    <name evidence="2" type="ORF">Phum_PHUM617520</name>
</gene>
<feature type="compositionally biased region" description="Basic residues" evidence="1">
    <location>
        <begin position="299"/>
        <end position="321"/>
    </location>
</feature>
<dbReference type="EnsemblMetazoa" id="PHUM617520-RA">
    <property type="protein sequence ID" value="PHUM617520-PA"/>
    <property type="gene ID" value="PHUM617520"/>
</dbReference>
<name>E0W4D8_PEDHC</name>
<reference evidence="3" key="3">
    <citation type="submission" date="2021-02" db="UniProtKB">
        <authorList>
            <consortium name="EnsemblMetazoa"/>
        </authorList>
    </citation>
    <scope>IDENTIFICATION</scope>
    <source>
        <strain evidence="3">USDA</strain>
    </source>
</reference>
<reference evidence="2" key="2">
    <citation type="submission" date="2007-04" db="EMBL/GenBank/DDBJ databases">
        <title>The genome of the human body louse.</title>
        <authorList>
            <consortium name="The Human Body Louse Genome Consortium"/>
            <person name="Kirkness E."/>
            <person name="Walenz B."/>
            <person name="Hass B."/>
            <person name="Bruggner R."/>
            <person name="Strausberg R."/>
        </authorList>
    </citation>
    <scope>NUCLEOTIDE SEQUENCE</scope>
    <source>
        <strain evidence="2">USDA</strain>
    </source>
</reference>
<dbReference type="VEuPathDB" id="VectorBase:PHUM617520"/>